<gene>
    <name evidence="1" type="ORF">L917_16972</name>
</gene>
<evidence type="ECO:0008006" key="2">
    <source>
        <dbReference type="Google" id="ProtNLM"/>
    </source>
</evidence>
<sequence length="169" mass="19080">MGRALTRSENHAETETVLRALIEKLKPGVESTRVCICDNPNANRNLAQKVFGEAVAVKQDPFHVIQRFTEKVRELAKRKWLAGELSAAIYDIERNLRAPRDMEVRVQKVLASISQSSVNVKEAEWKVCIASNLEQIRRGDMYLSDNQYVDEGGSTRIISTSQLEAIHSK</sequence>
<protein>
    <recommendedName>
        <fullName evidence="2">Transposase IS204/IS1001/IS1096/IS1165 DDE domain-containing protein</fullName>
    </recommendedName>
</protein>
<dbReference type="AlphaFoldDB" id="W2KCM1"/>
<dbReference type="OrthoDB" id="89966at2759"/>
<organism evidence="1">
    <name type="scientific">Phytophthora nicotianae</name>
    <name type="common">Potato buckeye rot agent</name>
    <name type="synonym">Phytophthora parasitica</name>
    <dbReference type="NCBI Taxonomy" id="4792"/>
    <lineage>
        <taxon>Eukaryota</taxon>
        <taxon>Sar</taxon>
        <taxon>Stramenopiles</taxon>
        <taxon>Oomycota</taxon>
        <taxon>Peronosporomycetes</taxon>
        <taxon>Peronosporales</taxon>
        <taxon>Peronosporaceae</taxon>
        <taxon>Phytophthora</taxon>
    </lineage>
</organism>
<dbReference type="Proteomes" id="UP000054423">
    <property type="component" value="Unassembled WGS sequence"/>
</dbReference>
<reference evidence="1" key="1">
    <citation type="submission" date="2013-11" db="EMBL/GenBank/DDBJ databases">
        <title>The Genome Sequence of Phytophthora parasitica CHvinca01.</title>
        <authorList>
            <consortium name="The Broad Institute Genomics Platform"/>
            <person name="Russ C."/>
            <person name="Tyler B."/>
            <person name="Panabieres F."/>
            <person name="Shan W."/>
            <person name="Tripathy S."/>
            <person name="Grunwald N."/>
            <person name="Machado M."/>
            <person name="Johnson C.S."/>
            <person name="Arredondo F."/>
            <person name="Hong C."/>
            <person name="Coffey M."/>
            <person name="Young S.K."/>
            <person name="Zeng Q."/>
            <person name="Gargeya S."/>
            <person name="Fitzgerald M."/>
            <person name="Abouelleil A."/>
            <person name="Alvarado L."/>
            <person name="Chapman S.B."/>
            <person name="Gainer-Dewar J."/>
            <person name="Goldberg J."/>
            <person name="Griggs A."/>
            <person name="Gujja S."/>
            <person name="Hansen M."/>
            <person name="Howarth C."/>
            <person name="Imamovic A."/>
            <person name="Ireland A."/>
            <person name="Larimer J."/>
            <person name="McCowan C."/>
            <person name="Murphy C."/>
            <person name="Pearson M."/>
            <person name="Poon T.W."/>
            <person name="Priest M."/>
            <person name="Roberts A."/>
            <person name="Saif S."/>
            <person name="Shea T."/>
            <person name="Sykes S."/>
            <person name="Wortman J."/>
            <person name="Nusbaum C."/>
            <person name="Birren B."/>
        </authorList>
    </citation>
    <scope>NUCLEOTIDE SEQUENCE [LARGE SCALE GENOMIC DNA]</scope>
    <source>
        <strain evidence="1">CHvinca01</strain>
    </source>
</reference>
<dbReference type="VEuPathDB" id="FungiDB:PPTG_20716"/>
<proteinExistence type="predicted"/>
<accession>W2KCM1</accession>
<evidence type="ECO:0000313" key="1">
    <source>
        <dbReference type="EMBL" id="ETL82991.1"/>
    </source>
</evidence>
<name>W2KCM1_PHYNI</name>
<dbReference type="EMBL" id="KI682113">
    <property type="protein sequence ID" value="ETL82991.1"/>
    <property type="molecule type" value="Genomic_DNA"/>
</dbReference>